<gene>
    <name evidence="11" type="ORF">pdam_00000636</name>
</gene>
<keyword evidence="7" id="KW-1015">Disulfide bond</keyword>
<dbReference type="GO" id="GO:0005109">
    <property type="term" value="F:frizzled binding"/>
    <property type="evidence" value="ECO:0007669"/>
    <property type="project" value="TreeGrafter"/>
</dbReference>
<name>A0A3M6TXY8_POCDA</name>
<dbReference type="Proteomes" id="UP000275408">
    <property type="component" value="Unassembled WGS sequence"/>
</dbReference>
<organism evidence="11 12">
    <name type="scientific">Pocillopora damicornis</name>
    <name type="common">Cauliflower coral</name>
    <name type="synonym">Millepora damicornis</name>
    <dbReference type="NCBI Taxonomy" id="46731"/>
    <lineage>
        <taxon>Eukaryota</taxon>
        <taxon>Metazoa</taxon>
        <taxon>Cnidaria</taxon>
        <taxon>Anthozoa</taxon>
        <taxon>Hexacorallia</taxon>
        <taxon>Scleractinia</taxon>
        <taxon>Astrocoeniina</taxon>
        <taxon>Pocilloporidae</taxon>
        <taxon>Pocillopora</taxon>
    </lineage>
</organism>
<evidence type="ECO:0000313" key="12">
    <source>
        <dbReference type="Proteomes" id="UP000275408"/>
    </source>
</evidence>
<dbReference type="AlphaFoldDB" id="A0A3M6TXY8"/>
<dbReference type="Pfam" id="PF00110">
    <property type="entry name" value="wnt"/>
    <property type="match status" value="1"/>
</dbReference>
<keyword evidence="4" id="KW-0964">Secreted</keyword>
<comment type="caution">
    <text evidence="11">The sequence shown here is derived from an EMBL/GenBank/DDBJ whole genome shotgun (WGS) entry which is preliminary data.</text>
</comment>
<reference evidence="11 12" key="1">
    <citation type="journal article" date="2018" name="Sci. Rep.">
        <title>Comparative analysis of the Pocillopora damicornis genome highlights role of immune system in coral evolution.</title>
        <authorList>
            <person name="Cunning R."/>
            <person name="Bay R.A."/>
            <person name="Gillette P."/>
            <person name="Baker A.C."/>
            <person name="Traylor-Knowles N."/>
        </authorList>
    </citation>
    <scope>NUCLEOTIDE SEQUENCE [LARGE SCALE GENOMIC DNA]</scope>
    <source>
        <strain evidence="11">RSMAS</strain>
        <tissue evidence="11">Whole animal</tissue>
    </source>
</reference>
<comment type="function">
    <text evidence="9">Ligand for members of the frizzled family of seven transmembrane receptors.</text>
</comment>
<dbReference type="PANTHER" id="PTHR12027">
    <property type="entry name" value="WNT RELATED"/>
    <property type="match status" value="1"/>
</dbReference>
<protein>
    <recommendedName>
        <fullName evidence="9">Protein Wnt</fullName>
    </recommendedName>
</protein>
<keyword evidence="12" id="KW-1185">Reference proteome</keyword>
<feature type="chain" id="PRO_5018180464" description="Protein Wnt" evidence="10">
    <location>
        <begin position="22"/>
        <end position="360"/>
    </location>
</feature>
<evidence type="ECO:0000256" key="8">
    <source>
        <dbReference type="ARBA" id="ARBA00023288"/>
    </source>
</evidence>
<dbReference type="GO" id="GO:0005125">
    <property type="term" value="F:cytokine activity"/>
    <property type="evidence" value="ECO:0007669"/>
    <property type="project" value="TreeGrafter"/>
</dbReference>
<evidence type="ECO:0000313" key="11">
    <source>
        <dbReference type="EMBL" id="RMX46242.1"/>
    </source>
</evidence>
<evidence type="ECO:0000256" key="9">
    <source>
        <dbReference type="RuleBase" id="RU003500"/>
    </source>
</evidence>
<evidence type="ECO:0000256" key="10">
    <source>
        <dbReference type="SAM" id="SignalP"/>
    </source>
</evidence>
<dbReference type="SMART" id="SM00097">
    <property type="entry name" value="WNT1"/>
    <property type="match status" value="1"/>
</dbReference>
<evidence type="ECO:0000256" key="5">
    <source>
        <dbReference type="ARBA" id="ARBA00022530"/>
    </source>
</evidence>
<evidence type="ECO:0000256" key="7">
    <source>
        <dbReference type="ARBA" id="ARBA00023157"/>
    </source>
</evidence>
<dbReference type="OrthoDB" id="5945655at2759"/>
<evidence type="ECO:0000256" key="6">
    <source>
        <dbReference type="ARBA" id="ARBA00022687"/>
    </source>
</evidence>
<evidence type="ECO:0000256" key="2">
    <source>
        <dbReference type="ARBA" id="ARBA00005683"/>
    </source>
</evidence>
<dbReference type="EMBL" id="RCHS01002704">
    <property type="protein sequence ID" value="RMX46242.1"/>
    <property type="molecule type" value="Genomic_DNA"/>
</dbReference>
<dbReference type="STRING" id="46731.A0A3M6TXY8"/>
<dbReference type="GO" id="GO:0030182">
    <property type="term" value="P:neuron differentiation"/>
    <property type="evidence" value="ECO:0007669"/>
    <property type="project" value="TreeGrafter"/>
</dbReference>
<dbReference type="PRINTS" id="PR01349">
    <property type="entry name" value="WNTPROTEIN"/>
</dbReference>
<evidence type="ECO:0000256" key="4">
    <source>
        <dbReference type="ARBA" id="ARBA00022525"/>
    </source>
</evidence>
<keyword evidence="5" id="KW-0272">Extracellular matrix</keyword>
<evidence type="ECO:0000256" key="3">
    <source>
        <dbReference type="ARBA" id="ARBA00022473"/>
    </source>
</evidence>
<comment type="similarity">
    <text evidence="2 9">Belongs to the Wnt family.</text>
</comment>
<evidence type="ECO:0000256" key="1">
    <source>
        <dbReference type="ARBA" id="ARBA00004498"/>
    </source>
</evidence>
<dbReference type="InterPro" id="IPR005817">
    <property type="entry name" value="Wnt"/>
</dbReference>
<keyword evidence="6 9" id="KW-0879">Wnt signaling pathway</keyword>
<accession>A0A3M6TXY8</accession>
<sequence>MMHLSLMTRIALTCVFLGIHALSSDTRLSGYDILTSGLPLEVDPILNPNTVCKNTPSLNREQLELCKTQADVVASALQGAQMAVHECQQQFAYTRWNCSSLETKNGNPLTSDLLARGFRETAFAHAIISAGMTQAVATSCSAGKLGTCECDKTVKGEGQGWSWGGCSDNALYGAVFTADFMDSRERGTDIKSLMNLHNNRAGRLAVLDNMKTKCKCTGVSGSCTMRTCWKTVPEFKEVGTILMENYEYAILIRASNRNRGKIRPRKTKTVKQYEFQRNLVYYEPSPSYCNRDDSKGIAGTKGRMCKVDSLGSDNCDTLCCSRGYNRIHATIKRRCRCHFNWCCFVLCDECVEKAWVTICK</sequence>
<feature type="signal peptide" evidence="10">
    <location>
        <begin position="1"/>
        <end position="21"/>
    </location>
</feature>
<dbReference type="GO" id="GO:0045165">
    <property type="term" value="P:cell fate commitment"/>
    <property type="evidence" value="ECO:0007669"/>
    <property type="project" value="TreeGrafter"/>
</dbReference>
<comment type="subcellular location">
    <subcellularLocation>
        <location evidence="1 9">Secreted</location>
        <location evidence="1 9">Extracellular space</location>
        <location evidence="1 9">Extracellular matrix</location>
    </subcellularLocation>
</comment>
<dbReference type="Gene3D" id="3.30.2460.20">
    <property type="match status" value="1"/>
</dbReference>
<dbReference type="OMA" id="ATCLMSN"/>
<dbReference type="PANTHER" id="PTHR12027:SF98">
    <property type="entry name" value="PROTEIN WNT"/>
    <property type="match status" value="1"/>
</dbReference>
<dbReference type="GO" id="GO:0060070">
    <property type="term" value="P:canonical Wnt signaling pathway"/>
    <property type="evidence" value="ECO:0007669"/>
    <property type="project" value="TreeGrafter"/>
</dbReference>
<dbReference type="InterPro" id="IPR043158">
    <property type="entry name" value="Wnt_C"/>
</dbReference>
<keyword evidence="8" id="KW-0449">Lipoprotein</keyword>
<proteinExistence type="inferred from homology"/>
<dbReference type="FunFam" id="3.30.2460.20:FF:000001">
    <property type="entry name" value="Wnt homolog"/>
    <property type="match status" value="1"/>
</dbReference>
<keyword evidence="3 9" id="KW-0217">Developmental protein</keyword>
<dbReference type="GO" id="GO:0005615">
    <property type="term" value="C:extracellular space"/>
    <property type="evidence" value="ECO:0007669"/>
    <property type="project" value="TreeGrafter"/>
</dbReference>
<keyword evidence="10" id="KW-0732">Signal</keyword>